<dbReference type="InterPro" id="IPR023631">
    <property type="entry name" value="Amidase_dom"/>
</dbReference>
<dbReference type="Pfam" id="PF01425">
    <property type="entry name" value="Amidase"/>
    <property type="match status" value="2"/>
</dbReference>
<dbReference type="STRING" id="560819.SAMN05428998_112127"/>
<dbReference type="AlphaFoldDB" id="A0A1Y6C025"/>
<evidence type="ECO:0000259" key="1">
    <source>
        <dbReference type="Pfam" id="PF01425"/>
    </source>
</evidence>
<dbReference type="PANTHER" id="PTHR46310:SF7">
    <property type="entry name" value="AMIDASE 1"/>
    <property type="match status" value="1"/>
</dbReference>
<dbReference type="RefSeq" id="WP_085123657.1">
    <property type="nucleotide sequence ID" value="NZ_FWZX01000012.1"/>
</dbReference>
<feature type="domain" description="Amidase" evidence="1">
    <location>
        <begin position="22"/>
        <end position="191"/>
    </location>
</feature>
<evidence type="ECO:0000313" key="3">
    <source>
        <dbReference type="Proteomes" id="UP000192917"/>
    </source>
</evidence>
<protein>
    <submittedName>
        <fullName evidence="2">Amidase</fullName>
    </submittedName>
</protein>
<name>A0A1Y6C025_9PROT</name>
<dbReference type="NCBIfam" id="NF006169">
    <property type="entry name" value="PRK08310.1"/>
    <property type="match status" value="1"/>
</dbReference>
<dbReference type="PANTHER" id="PTHR46310">
    <property type="entry name" value="AMIDASE 1"/>
    <property type="match status" value="1"/>
</dbReference>
<keyword evidence="3" id="KW-1185">Reference proteome</keyword>
<dbReference type="InterPro" id="IPR036928">
    <property type="entry name" value="AS_sf"/>
</dbReference>
<accession>A0A1Y6C025</accession>
<dbReference type="Proteomes" id="UP000192917">
    <property type="component" value="Unassembled WGS sequence"/>
</dbReference>
<reference evidence="2 3" key="1">
    <citation type="submission" date="2017-04" db="EMBL/GenBank/DDBJ databases">
        <authorList>
            <person name="Afonso C.L."/>
            <person name="Miller P.J."/>
            <person name="Scott M.A."/>
            <person name="Spackman E."/>
            <person name="Goraichik I."/>
            <person name="Dimitrov K.M."/>
            <person name="Suarez D.L."/>
            <person name="Swayne D.E."/>
        </authorList>
    </citation>
    <scope>NUCLEOTIDE SEQUENCE [LARGE SCALE GENOMIC DNA]</scope>
    <source>
        <strain evidence="2 3">USBA 355</strain>
    </source>
</reference>
<gene>
    <name evidence="2" type="ORF">SAMN05428998_112127</name>
</gene>
<dbReference type="PROSITE" id="PS00571">
    <property type="entry name" value="AMIDASES"/>
    <property type="match status" value="1"/>
</dbReference>
<dbReference type="Gene3D" id="3.90.1300.10">
    <property type="entry name" value="Amidase signature (AS) domain"/>
    <property type="match status" value="1"/>
</dbReference>
<dbReference type="EMBL" id="FWZX01000012">
    <property type="protein sequence ID" value="SMF37128.1"/>
    <property type="molecule type" value="Genomic_DNA"/>
</dbReference>
<dbReference type="SUPFAM" id="SSF75304">
    <property type="entry name" value="Amidase signature (AS) enzymes"/>
    <property type="match status" value="1"/>
</dbReference>
<organism evidence="2 3">
    <name type="scientific">Tistlia consotensis USBA 355</name>
    <dbReference type="NCBI Taxonomy" id="560819"/>
    <lineage>
        <taxon>Bacteria</taxon>
        <taxon>Pseudomonadati</taxon>
        <taxon>Pseudomonadota</taxon>
        <taxon>Alphaproteobacteria</taxon>
        <taxon>Rhodospirillales</taxon>
        <taxon>Rhodovibrionaceae</taxon>
        <taxon>Tistlia</taxon>
    </lineage>
</organism>
<proteinExistence type="predicted"/>
<evidence type="ECO:0000313" key="2">
    <source>
        <dbReference type="EMBL" id="SMF37128.1"/>
    </source>
</evidence>
<sequence>MDRLNGLLLKLRNGTEPAPADRARAFVERFELPGASQGPLAGLSFAAKDVFDVAGHRTGCGNPTWAATHPPAAAHAAAVEACLEAGASLRGKTHTDELAYSLMGVNAHHGTPLNGAAPGRVPGGSSSGSAAATAAGLVDFALGSDTGGSVRLPASFCGLYGLRTTHGRVAREGMAPLAPSFDVVGWLARTAWILETVTKGLGLGGRRSPGRPRLLVASDAWALAERPTARALKPVVDRLEDLLGPATAVSLAGDSLAGESLAEWRETFRICQAAEVWQAHGAWIEANAPDFGPGVAERFAAASRVTAAERAEAGARRAAIRRRLTGLLGADGLLVLPTAPGPAPLLTAGAAELDSFRARALELLCPAGLAGLPQVSIPAGLAGGAPVGLSLLGPAGADGTLTEIAASLELFLMVPYAPV</sequence>
<feature type="domain" description="Amidase" evidence="1">
    <location>
        <begin position="288"/>
        <end position="401"/>
    </location>
</feature>
<dbReference type="InterPro" id="IPR020556">
    <property type="entry name" value="Amidase_CS"/>
</dbReference>